<feature type="transmembrane region" description="Helical" evidence="7">
    <location>
        <begin position="318"/>
        <end position="337"/>
    </location>
</feature>
<comment type="subcellular location">
    <subcellularLocation>
        <location evidence="1">Membrane</location>
        <topology evidence="1">Multi-pass membrane protein</topology>
    </subcellularLocation>
</comment>
<evidence type="ECO:0000256" key="5">
    <source>
        <dbReference type="ARBA" id="ARBA00023136"/>
    </source>
</evidence>
<evidence type="ECO:0000256" key="2">
    <source>
        <dbReference type="ARBA" id="ARBA00008066"/>
    </source>
</evidence>
<feature type="transmembrane region" description="Helical" evidence="7">
    <location>
        <begin position="431"/>
        <end position="453"/>
    </location>
</feature>
<dbReference type="AlphaFoldDB" id="A0A2K1R2L8"/>
<keyword evidence="5 7" id="KW-0472">Membrane</keyword>
<keyword evidence="4 7" id="KW-1133">Transmembrane helix</keyword>
<dbReference type="EMBL" id="NKHZ01000011">
    <property type="protein sequence ID" value="PNS21536.1"/>
    <property type="molecule type" value="Genomic_DNA"/>
</dbReference>
<feature type="transmembrane region" description="Helical" evidence="7">
    <location>
        <begin position="134"/>
        <end position="155"/>
    </location>
</feature>
<evidence type="ECO:0000313" key="9">
    <source>
        <dbReference type="EMBL" id="PNS21536.1"/>
    </source>
</evidence>
<comment type="caution">
    <text evidence="9">The sequence shown here is derived from an EMBL/GenBank/DDBJ whole genome shotgun (WGS) entry which is preliminary data.</text>
</comment>
<dbReference type="STRING" id="2082308.A0A2K1R2L8"/>
<feature type="transmembrane region" description="Helical" evidence="7">
    <location>
        <begin position="358"/>
        <end position="378"/>
    </location>
</feature>
<dbReference type="OrthoDB" id="3162524at2759"/>
<evidence type="ECO:0000256" key="7">
    <source>
        <dbReference type="SAM" id="Phobius"/>
    </source>
</evidence>
<evidence type="ECO:0000259" key="8">
    <source>
        <dbReference type="Pfam" id="PF01490"/>
    </source>
</evidence>
<feature type="transmembrane region" description="Helical" evidence="7">
    <location>
        <begin position="384"/>
        <end position="410"/>
    </location>
</feature>
<evidence type="ECO:0000256" key="6">
    <source>
        <dbReference type="SAM" id="MobiDB-lite"/>
    </source>
</evidence>
<evidence type="ECO:0000256" key="1">
    <source>
        <dbReference type="ARBA" id="ARBA00004141"/>
    </source>
</evidence>
<dbReference type="PANTHER" id="PTHR22950:SF697">
    <property type="entry name" value="AMINO ACID TRANSPORTER (EUROFUNG)"/>
    <property type="match status" value="1"/>
</dbReference>
<organism evidence="9 10">
    <name type="scientific">Sphaceloma murrayae</name>
    <dbReference type="NCBI Taxonomy" id="2082308"/>
    <lineage>
        <taxon>Eukaryota</taxon>
        <taxon>Fungi</taxon>
        <taxon>Dikarya</taxon>
        <taxon>Ascomycota</taxon>
        <taxon>Pezizomycotina</taxon>
        <taxon>Dothideomycetes</taxon>
        <taxon>Dothideomycetidae</taxon>
        <taxon>Myriangiales</taxon>
        <taxon>Elsinoaceae</taxon>
        <taxon>Sphaceloma</taxon>
    </lineage>
</organism>
<evidence type="ECO:0000256" key="4">
    <source>
        <dbReference type="ARBA" id="ARBA00022989"/>
    </source>
</evidence>
<evidence type="ECO:0000313" key="10">
    <source>
        <dbReference type="Proteomes" id="UP000243797"/>
    </source>
</evidence>
<feature type="transmembrane region" description="Helical" evidence="7">
    <location>
        <begin position="193"/>
        <end position="215"/>
    </location>
</feature>
<feature type="transmembrane region" description="Helical" evidence="7">
    <location>
        <begin position="55"/>
        <end position="74"/>
    </location>
</feature>
<dbReference type="InParanoid" id="A0A2K1R2L8"/>
<keyword evidence="3 7" id="KW-0812">Transmembrane</keyword>
<feature type="domain" description="Amino acid transporter transmembrane" evidence="8">
    <location>
        <begin position="54"/>
        <end position="449"/>
    </location>
</feature>
<protein>
    <recommendedName>
        <fullName evidence="8">Amino acid transporter transmembrane domain-containing protein</fullName>
    </recommendedName>
</protein>
<comment type="similarity">
    <text evidence="2">Belongs to the amino acid/polyamine transporter 2 family.</text>
</comment>
<dbReference type="FunFam" id="1.20.1740.10:FF:000039">
    <property type="entry name" value="Neutral amino acid transporter (Eurofung)"/>
    <property type="match status" value="1"/>
</dbReference>
<accession>A0A2K1R2L8</accession>
<reference evidence="9 10" key="1">
    <citation type="submission" date="2017-06" db="EMBL/GenBank/DDBJ databases">
        <title>Draft genome sequence of a variant of Elsinoe murrayae.</title>
        <authorList>
            <person name="Cheng Q."/>
        </authorList>
    </citation>
    <scope>NUCLEOTIDE SEQUENCE [LARGE SCALE GENOMIC DNA]</scope>
    <source>
        <strain evidence="9 10">CQ-2017a</strain>
    </source>
</reference>
<dbReference type="InterPro" id="IPR013057">
    <property type="entry name" value="AA_transpt_TM"/>
</dbReference>
<feature type="transmembrane region" description="Helical" evidence="7">
    <location>
        <begin position="276"/>
        <end position="298"/>
    </location>
</feature>
<dbReference type="PANTHER" id="PTHR22950">
    <property type="entry name" value="AMINO ACID TRANSPORTER"/>
    <property type="match status" value="1"/>
</dbReference>
<proteinExistence type="inferred from homology"/>
<dbReference type="Pfam" id="PF01490">
    <property type="entry name" value="Aa_trans"/>
    <property type="match status" value="1"/>
</dbReference>
<dbReference type="Proteomes" id="UP000243797">
    <property type="component" value="Unassembled WGS sequence"/>
</dbReference>
<sequence>MATSSPAISEKKNDLYHGDEPRLTLSNDEPTTGYVSSEDNFEVFKPGGDVNFRTVGWIWATVIFLKIMFAIGVLTIPNALAALGAFPGAVNIIGWCALNTYSGVLMGDFRNRHAGCHSVADMAFVVGGNILKELTGALFIIDWTILAAGAILGVSTAFNALSLHALCTNYFTLISVIMVICMSSIRKFEHLGWLTWAGFASVYSAVLIVVIGVTLRDRPAIAPQTGPYDLGYVVIGSPTFVEGINAASAIFVSSAGTTAFMPVISEMRNPKACKKSLYLCMAIVTASYLSFSLVVYRWCGTWVAVPSLGSAGPTLKRVAYGVAILGLLVTASLYSHVACKTLFVRILRNSKHLQSNSWTHWLTWLGCNVGLGIVAFVIAGGVPIFNYVLSLAACVGNAPLTIVLPAYLYLYDYASYRRGSLFEQSKYWFHWLIFAIGVFLTVGGTYGVVQGIIDAYRDGTIGSAFSCADNSGSV</sequence>
<feature type="transmembrane region" description="Helical" evidence="7">
    <location>
        <begin position="80"/>
        <end position="101"/>
    </location>
</feature>
<feature type="transmembrane region" description="Helical" evidence="7">
    <location>
        <begin position="161"/>
        <end position="181"/>
    </location>
</feature>
<feature type="compositionally biased region" description="Basic and acidic residues" evidence="6">
    <location>
        <begin position="9"/>
        <end position="22"/>
    </location>
</feature>
<keyword evidence="10" id="KW-1185">Reference proteome</keyword>
<feature type="region of interest" description="Disordered" evidence="6">
    <location>
        <begin position="1"/>
        <end position="30"/>
    </location>
</feature>
<dbReference type="GO" id="GO:0015179">
    <property type="term" value="F:L-amino acid transmembrane transporter activity"/>
    <property type="evidence" value="ECO:0007669"/>
    <property type="project" value="TreeGrafter"/>
</dbReference>
<name>A0A2K1R2L8_9PEZI</name>
<dbReference type="GO" id="GO:0016020">
    <property type="term" value="C:membrane"/>
    <property type="evidence" value="ECO:0007669"/>
    <property type="project" value="UniProtKB-SubCell"/>
</dbReference>
<gene>
    <name evidence="9" type="ORF">CAC42_895</name>
</gene>
<evidence type="ECO:0000256" key="3">
    <source>
        <dbReference type="ARBA" id="ARBA00022692"/>
    </source>
</evidence>